<keyword evidence="8" id="KW-1185">Reference proteome</keyword>
<evidence type="ECO:0000313" key="7">
    <source>
        <dbReference type="EMBL" id="CAF9906685.1"/>
    </source>
</evidence>
<dbReference type="InterPro" id="IPR020472">
    <property type="entry name" value="WD40_PAC1"/>
</dbReference>
<feature type="repeat" description="WD" evidence="6">
    <location>
        <begin position="35"/>
        <end position="76"/>
    </location>
</feature>
<name>A0A8H3I472_9LECA</name>
<evidence type="ECO:0000256" key="1">
    <source>
        <dbReference type="ARBA" id="ARBA00022574"/>
    </source>
</evidence>
<dbReference type="InterPro" id="IPR036322">
    <property type="entry name" value="WD40_repeat_dom_sf"/>
</dbReference>
<dbReference type="PRINTS" id="PR00320">
    <property type="entry name" value="GPROTEINBRPT"/>
</dbReference>
<dbReference type="InterPro" id="IPR015943">
    <property type="entry name" value="WD40/YVTN_repeat-like_dom_sf"/>
</dbReference>
<dbReference type="AlphaFoldDB" id="A0A8H3I472"/>
<protein>
    <recommendedName>
        <fullName evidence="4">Mitochondrial division protein 1</fullName>
    </recommendedName>
</protein>
<dbReference type="PROSITE" id="PS50294">
    <property type="entry name" value="WD_REPEATS_REGION"/>
    <property type="match status" value="5"/>
</dbReference>
<feature type="repeat" description="WD" evidence="6">
    <location>
        <begin position="77"/>
        <end position="112"/>
    </location>
</feature>
<keyword evidence="1 6" id="KW-0853">WD repeat</keyword>
<dbReference type="SUPFAM" id="SSF50978">
    <property type="entry name" value="WD40 repeat-like"/>
    <property type="match status" value="1"/>
</dbReference>
<accession>A0A8H3I472</accession>
<feature type="repeat" description="WD" evidence="6">
    <location>
        <begin position="252"/>
        <end position="293"/>
    </location>
</feature>
<dbReference type="PANTHER" id="PTHR22847:SF637">
    <property type="entry name" value="WD REPEAT DOMAIN 5B"/>
    <property type="match status" value="1"/>
</dbReference>
<dbReference type="InterPro" id="IPR019775">
    <property type="entry name" value="WD40_repeat_CS"/>
</dbReference>
<comment type="similarity">
    <text evidence="3">Belongs to the WD repeat MDV1/CAF4 family.</text>
</comment>
<dbReference type="InterPro" id="IPR001680">
    <property type="entry name" value="WD40_rpt"/>
</dbReference>
<dbReference type="Gene3D" id="2.130.10.10">
    <property type="entry name" value="YVTN repeat-like/Quinoprotein amine dehydrogenase"/>
    <property type="match status" value="2"/>
</dbReference>
<comment type="function">
    <text evidence="5">Involved in mitochondrial fission. Acts as an adapter protein required to form mitochondrial fission complexes. Formation of these complexes is required to promote constriction and fission of the mitochondrial compartment at a late step in mitochondrial division.</text>
</comment>
<feature type="repeat" description="WD" evidence="6">
    <location>
        <begin position="121"/>
        <end position="154"/>
    </location>
</feature>
<evidence type="ECO:0000313" key="8">
    <source>
        <dbReference type="Proteomes" id="UP000664169"/>
    </source>
</evidence>
<dbReference type="Pfam" id="PF00400">
    <property type="entry name" value="WD40"/>
    <property type="match status" value="7"/>
</dbReference>
<evidence type="ECO:0000256" key="6">
    <source>
        <dbReference type="PROSITE-ProRule" id="PRU00221"/>
    </source>
</evidence>
<dbReference type="PROSITE" id="PS50082">
    <property type="entry name" value="WD_REPEATS_2"/>
    <property type="match status" value="6"/>
</dbReference>
<dbReference type="GO" id="GO:1990234">
    <property type="term" value="C:transferase complex"/>
    <property type="evidence" value="ECO:0007669"/>
    <property type="project" value="UniProtKB-ARBA"/>
</dbReference>
<dbReference type="EMBL" id="CAJPDQ010000003">
    <property type="protein sequence ID" value="CAF9906685.1"/>
    <property type="molecule type" value="Genomic_DNA"/>
</dbReference>
<dbReference type="SMART" id="SM00320">
    <property type="entry name" value="WD40"/>
    <property type="match status" value="7"/>
</dbReference>
<dbReference type="OrthoDB" id="538223at2759"/>
<evidence type="ECO:0000256" key="4">
    <source>
        <dbReference type="ARBA" id="ARBA00039789"/>
    </source>
</evidence>
<evidence type="ECO:0000256" key="3">
    <source>
        <dbReference type="ARBA" id="ARBA00038415"/>
    </source>
</evidence>
<organism evidence="7 8">
    <name type="scientific">Gomphillus americanus</name>
    <dbReference type="NCBI Taxonomy" id="1940652"/>
    <lineage>
        <taxon>Eukaryota</taxon>
        <taxon>Fungi</taxon>
        <taxon>Dikarya</taxon>
        <taxon>Ascomycota</taxon>
        <taxon>Pezizomycotina</taxon>
        <taxon>Lecanoromycetes</taxon>
        <taxon>OSLEUM clade</taxon>
        <taxon>Ostropomycetidae</taxon>
        <taxon>Ostropales</taxon>
        <taxon>Graphidaceae</taxon>
        <taxon>Gomphilloideae</taxon>
        <taxon>Gomphillus</taxon>
    </lineage>
</organism>
<dbReference type="PROSITE" id="PS00678">
    <property type="entry name" value="WD_REPEATS_1"/>
    <property type="match status" value="2"/>
</dbReference>
<proteinExistence type="inferred from homology"/>
<feature type="repeat" description="WD" evidence="6">
    <location>
        <begin position="1"/>
        <end position="34"/>
    </location>
</feature>
<dbReference type="CDD" id="cd00200">
    <property type="entry name" value="WD40"/>
    <property type="match status" value="1"/>
</dbReference>
<evidence type="ECO:0000256" key="2">
    <source>
        <dbReference type="ARBA" id="ARBA00022737"/>
    </source>
</evidence>
<sequence>MSITFSPDGQPFATGSNDGTIRLWNALTGTQQRNAGAHASPVTSMAFSLDGKLLASGSWDQTVHLWDLVSGILLCTYLGHTGSISSVAFSPDDKILASGGHDATIVLWNVSSALPKVQQIITEHTKPIKAIAFSPDGRILASGDIGGTIRLWDVALGVMQPKCHCENLEGPCTSLAFLPDSKVLVCSSGGFIKLWKVAADQVQLQQILGKYSRPIGPISVSSDGELLASGAGGRTIKLWDLALAQNRQQLTPVAHSAAITYAKFSPDGKFLATLSEDYTIKLWNSITGQLEQSFGYDNEETKEFWFSDDSRTISTYSRRFSVRVDLAWTVLPKTKHPRYRFSDGWLVWNSYRILWLPSYYRGAFAQFQDTIAFGLASGTIILLELSSDELKWMFRWN</sequence>
<comment type="caution">
    <text evidence="7">The sequence shown here is derived from an EMBL/GenBank/DDBJ whole genome shotgun (WGS) entry which is preliminary data.</text>
</comment>
<gene>
    <name evidence="7" type="ORF">GOMPHAMPRED_004870</name>
</gene>
<dbReference type="Proteomes" id="UP000664169">
    <property type="component" value="Unassembled WGS sequence"/>
</dbReference>
<keyword evidence="2" id="KW-0677">Repeat</keyword>
<evidence type="ECO:0000256" key="5">
    <source>
        <dbReference type="ARBA" id="ARBA00043913"/>
    </source>
</evidence>
<reference evidence="7" key="1">
    <citation type="submission" date="2021-03" db="EMBL/GenBank/DDBJ databases">
        <authorList>
            <person name="Tagirdzhanova G."/>
        </authorList>
    </citation>
    <scope>NUCLEOTIDE SEQUENCE</scope>
</reference>
<dbReference type="PANTHER" id="PTHR22847">
    <property type="entry name" value="WD40 REPEAT PROTEIN"/>
    <property type="match status" value="1"/>
</dbReference>
<feature type="repeat" description="WD" evidence="6">
    <location>
        <begin position="208"/>
        <end position="249"/>
    </location>
</feature>